<gene>
    <name evidence="2" type="ORF">RIMI_LOCUS5282956</name>
</gene>
<proteinExistence type="predicted"/>
<evidence type="ECO:0000256" key="1">
    <source>
        <dbReference type="SAM" id="MobiDB-lite"/>
    </source>
</evidence>
<reference evidence="2" key="1">
    <citation type="submission" date="2023-07" db="EMBL/GenBank/DDBJ databases">
        <authorList>
            <person name="Stuckert A."/>
        </authorList>
    </citation>
    <scope>NUCLEOTIDE SEQUENCE</scope>
</reference>
<feature type="region of interest" description="Disordered" evidence="1">
    <location>
        <begin position="185"/>
        <end position="204"/>
    </location>
</feature>
<protein>
    <recommendedName>
        <fullName evidence="4">BESS domain-containing protein</fullName>
    </recommendedName>
</protein>
<keyword evidence="3" id="KW-1185">Reference proteome</keyword>
<accession>A0ABN9L6P0</accession>
<feature type="compositionally biased region" description="Polar residues" evidence="1">
    <location>
        <begin position="353"/>
        <end position="368"/>
    </location>
</feature>
<sequence length="382" mass="41457">MNGIVKRSRSLYTEFSRTQLALFGGTRSVVTAAARTPRLTGGELWSVGKFSHAISSSPFSRVAESPKTGAAMIMGDVKKRWRSVTDRFMKSLKSPSGSSPPRKRVPYADQLQFILGSRSLRRTESNVCAQTPPDLNEGDTTVDNIGEEVQDSRMASQDSPGNMPLSPEITDSLGERDIAAHTGEFLNSNNTTSTSSDADANSGGGVSRHVGMGAVSTRPVALRRAVPKKTKQAQIIEQLTSRTLNLLDNSSKQDEQDKFGSLLADSLRTLPRDKQQMYMTAANCLFMAIDGTSTLPPAPQVMMGIFNLFKNPIVPPPPPPAAASQRYGQAATYRADHVDAYSYGHTPVPSATGHRSSTPNTSVSSQPDLFTGYDYQPEYHYF</sequence>
<name>A0ABN9L6P0_9NEOB</name>
<dbReference type="EMBL" id="CAUEEQ010008918">
    <property type="protein sequence ID" value="CAJ0932893.1"/>
    <property type="molecule type" value="Genomic_DNA"/>
</dbReference>
<comment type="caution">
    <text evidence="2">The sequence shown here is derived from an EMBL/GenBank/DDBJ whole genome shotgun (WGS) entry which is preliminary data.</text>
</comment>
<evidence type="ECO:0000313" key="3">
    <source>
        <dbReference type="Proteomes" id="UP001176940"/>
    </source>
</evidence>
<dbReference type="Proteomes" id="UP001176940">
    <property type="component" value="Unassembled WGS sequence"/>
</dbReference>
<organism evidence="2 3">
    <name type="scientific">Ranitomeya imitator</name>
    <name type="common">mimic poison frog</name>
    <dbReference type="NCBI Taxonomy" id="111125"/>
    <lineage>
        <taxon>Eukaryota</taxon>
        <taxon>Metazoa</taxon>
        <taxon>Chordata</taxon>
        <taxon>Craniata</taxon>
        <taxon>Vertebrata</taxon>
        <taxon>Euteleostomi</taxon>
        <taxon>Amphibia</taxon>
        <taxon>Batrachia</taxon>
        <taxon>Anura</taxon>
        <taxon>Neobatrachia</taxon>
        <taxon>Hyloidea</taxon>
        <taxon>Dendrobatidae</taxon>
        <taxon>Dendrobatinae</taxon>
        <taxon>Ranitomeya</taxon>
    </lineage>
</organism>
<evidence type="ECO:0000313" key="2">
    <source>
        <dbReference type="EMBL" id="CAJ0932893.1"/>
    </source>
</evidence>
<evidence type="ECO:0008006" key="4">
    <source>
        <dbReference type="Google" id="ProtNLM"/>
    </source>
</evidence>
<feature type="compositionally biased region" description="Low complexity" evidence="1">
    <location>
        <begin position="187"/>
        <end position="201"/>
    </location>
</feature>
<feature type="region of interest" description="Disordered" evidence="1">
    <location>
        <begin position="344"/>
        <end position="369"/>
    </location>
</feature>